<dbReference type="EMBL" id="VBAM01000181">
    <property type="protein sequence ID" value="TMJ12576.1"/>
    <property type="molecule type" value="Genomic_DNA"/>
</dbReference>
<comment type="caution">
    <text evidence="4">The sequence shown here is derived from an EMBL/GenBank/DDBJ whole genome shotgun (WGS) entry which is preliminary data.</text>
</comment>
<dbReference type="PANTHER" id="PTHR43833">
    <property type="entry name" value="POTASSIUM CHANNEL PROTEIN 2-RELATED-RELATED"/>
    <property type="match status" value="1"/>
</dbReference>
<dbReference type="InterPro" id="IPR050721">
    <property type="entry name" value="Trk_Ktr_HKT_K-transport"/>
</dbReference>
<dbReference type="InterPro" id="IPR003148">
    <property type="entry name" value="RCK_N"/>
</dbReference>
<dbReference type="GO" id="GO:0015079">
    <property type="term" value="F:potassium ion transmembrane transporter activity"/>
    <property type="evidence" value="ECO:0007669"/>
    <property type="project" value="InterPro"/>
</dbReference>
<evidence type="ECO:0000256" key="1">
    <source>
        <dbReference type="ARBA" id="ARBA00022538"/>
    </source>
</evidence>
<keyword evidence="1" id="KW-0633">Potassium transport</keyword>
<gene>
    <name evidence="5" type="ORF">E6H02_05840</name>
    <name evidence="4" type="ORF">E6H04_11070</name>
</gene>
<proteinExistence type="predicted"/>
<dbReference type="PRINTS" id="PR00335">
    <property type="entry name" value="KUPTAKETRKA"/>
</dbReference>
<dbReference type="Pfam" id="PF02254">
    <property type="entry name" value="TrkA_N"/>
    <property type="match status" value="1"/>
</dbReference>
<evidence type="ECO:0000313" key="4">
    <source>
        <dbReference type="EMBL" id="TMI79146.1"/>
    </source>
</evidence>
<dbReference type="PROSITE" id="PS51201">
    <property type="entry name" value="RCK_N"/>
    <property type="match status" value="1"/>
</dbReference>
<dbReference type="Gene3D" id="3.40.50.720">
    <property type="entry name" value="NAD(P)-binding Rossmann-like Domain"/>
    <property type="match status" value="1"/>
</dbReference>
<sequence length="151" mass="16394">MHVVILGCGRVGATLALMLEANDHSVAIVDRDREAFRRLGRNFKGETVLGIGIDEDVLRKAGIERAGGFAATTSGDNSNIMSAQIAKVKYKVPRVIARIYDPLRAEAYKELGIDTISPTLLGAGMCQDFILGRSYRSIGEYQALPEFLAHA</sequence>
<name>A0A537J7V3_9BACT</name>
<dbReference type="Proteomes" id="UP000320048">
    <property type="component" value="Unassembled WGS sequence"/>
</dbReference>
<dbReference type="SUPFAM" id="SSF51735">
    <property type="entry name" value="NAD(P)-binding Rossmann-fold domains"/>
    <property type="match status" value="1"/>
</dbReference>
<dbReference type="PANTHER" id="PTHR43833:SF8">
    <property type="entry name" value="TRK SYSTEM POTASSIUM UPTAKE PROTEIN TRKA"/>
    <property type="match status" value="1"/>
</dbReference>
<dbReference type="Proteomes" id="UP000320393">
    <property type="component" value="Unassembled WGS sequence"/>
</dbReference>
<dbReference type="EMBL" id="VBAO01000310">
    <property type="protein sequence ID" value="TMI79146.1"/>
    <property type="molecule type" value="Genomic_DNA"/>
</dbReference>
<evidence type="ECO:0000256" key="2">
    <source>
        <dbReference type="ARBA" id="ARBA00022958"/>
    </source>
</evidence>
<accession>A0A537J7V3</accession>
<dbReference type="InterPro" id="IPR036291">
    <property type="entry name" value="NAD(P)-bd_dom_sf"/>
</dbReference>
<keyword evidence="1" id="KW-0813">Transport</keyword>
<organism evidence="4 6">
    <name type="scientific">Candidatus Segetimicrobium genomatis</name>
    <dbReference type="NCBI Taxonomy" id="2569760"/>
    <lineage>
        <taxon>Bacteria</taxon>
        <taxon>Bacillati</taxon>
        <taxon>Candidatus Sysuimicrobiota</taxon>
        <taxon>Candidatus Sysuimicrobiia</taxon>
        <taxon>Candidatus Sysuimicrobiales</taxon>
        <taxon>Candidatus Segetimicrobiaceae</taxon>
        <taxon>Candidatus Segetimicrobium</taxon>
    </lineage>
</organism>
<evidence type="ECO:0000313" key="6">
    <source>
        <dbReference type="Proteomes" id="UP000320048"/>
    </source>
</evidence>
<evidence type="ECO:0000313" key="7">
    <source>
        <dbReference type="Proteomes" id="UP000320393"/>
    </source>
</evidence>
<keyword evidence="2" id="KW-0630">Potassium</keyword>
<feature type="domain" description="RCK N-terminal" evidence="3">
    <location>
        <begin position="1"/>
        <end position="118"/>
    </location>
</feature>
<evidence type="ECO:0000259" key="3">
    <source>
        <dbReference type="PROSITE" id="PS51201"/>
    </source>
</evidence>
<dbReference type="InterPro" id="IPR006036">
    <property type="entry name" value="K_uptake_TrkA"/>
</dbReference>
<reference evidence="6 7" key="1">
    <citation type="journal article" date="2019" name="Nat. Microbiol.">
        <title>Mediterranean grassland soil C-N compound turnover is dependent on rainfall and depth, and is mediated by genomically divergent microorganisms.</title>
        <authorList>
            <person name="Diamond S."/>
            <person name="Andeer P.F."/>
            <person name="Li Z."/>
            <person name="Crits-Christoph A."/>
            <person name="Burstein D."/>
            <person name="Anantharaman K."/>
            <person name="Lane K.R."/>
            <person name="Thomas B.C."/>
            <person name="Pan C."/>
            <person name="Northen T.R."/>
            <person name="Banfield J.F."/>
        </authorList>
    </citation>
    <scope>NUCLEOTIDE SEQUENCE [LARGE SCALE GENOMIC DNA]</scope>
    <source>
        <strain evidence="5">NP_5</strain>
        <strain evidence="4">NP_7</strain>
    </source>
</reference>
<evidence type="ECO:0000313" key="5">
    <source>
        <dbReference type="EMBL" id="TMJ12576.1"/>
    </source>
</evidence>
<dbReference type="GO" id="GO:0005886">
    <property type="term" value="C:plasma membrane"/>
    <property type="evidence" value="ECO:0007669"/>
    <property type="project" value="InterPro"/>
</dbReference>
<protein>
    <submittedName>
        <fullName evidence="4">TrkA family potassium uptake protein</fullName>
    </submittedName>
</protein>
<keyword evidence="1" id="KW-0406">Ion transport</keyword>
<dbReference type="AlphaFoldDB" id="A0A537J7V3"/>